<dbReference type="eggNOG" id="KOG2413">
    <property type="taxonomic scope" value="Eukaryota"/>
</dbReference>
<dbReference type="FunCoup" id="G0NUF9">
    <property type="interactions" value="3481"/>
</dbReference>
<dbReference type="InterPro" id="IPR036005">
    <property type="entry name" value="Creatinase/aminopeptidase-like"/>
</dbReference>
<dbReference type="InterPro" id="IPR000587">
    <property type="entry name" value="Creatinase_N"/>
</dbReference>
<dbReference type="InterPro" id="IPR032416">
    <property type="entry name" value="Peptidase_M24_C"/>
</dbReference>
<name>G0NUF9_CAEBE</name>
<evidence type="ECO:0000259" key="4">
    <source>
        <dbReference type="Pfam" id="PF00557"/>
    </source>
</evidence>
<gene>
    <name evidence="7" type="primary">Cbn-app-1</name>
    <name evidence="7" type="ORF">CAEBREN_04366</name>
</gene>
<feature type="domain" description="Peptidase M24" evidence="4">
    <location>
        <begin position="326"/>
        <end position="540"/>
    </location>
</feature>
<dbReference type="InterPro" id="IPR000994">
    <property type="entry name" value="Pept_M24"/>
</dbReference>
<dbReference type="HOGENOM" id="CLU_011781_2_1_1"/>
<dbReference type="MEROPS" id="M24.032"/>
<organism evidence="8">
    <name type="scientific">Caenorhabditis brenneri</name>
    <name type="common">Nematode worm</name>
    <dbReference type="NCBI Taxonomy" id="135651"/>
    <lineage>
        <taxon>Eukaryota</taxon>
        <taxon>Metazoa</taxon>
        <taxon>Ecdysozoa</taxon>
        <taxon>Nematoda</taxon>
        <taxon>Chromadorea</taxon>
        <taxon>Rhabditida</taxon>
        <taxon>Rhabditina</taxon>
        <taxon>Rhabditomorpha</taxon>
        <taxon>Rhabditoidea</taxon>
        <taxon>Rhabditidae</taxon>
        <taxon>Peloderinae</taxon>
        <taxon>Caenorhabditis</taxon>
    </lineage>
</organism>
<protein>
    <submittedName>
        <fullName evidence="7">CBN-APP-1 protein</fullName>
    </submittedName>
</protein>
<dbReference type="OMA" id="EPGMILS"/>
<dbReference type="SUPFAM" id="SSF55920">
    <property type="entry name" value="Creatinase/aminopeptidase"/>
    <property type="match status" value="1"/>
</dbReference>
<keyword evidence="2" id="KW-0479">Metal-binding</keyword>
<dbReference type="CDD" id="cd01085">
    <property type="entry name" value="APP"/>
    <property type="match status" value="1"/>
</dbReference>
<dbReference type="AlphaFoldDB" id="G0NUF9"/>
<evidence type="ECO:0000256" key="1">
    <source>
        <dbReference type="ARBA" id="ARBA00008766"/>
    </source>
</evidence>
<sequence>MSPIEKLSKLRSLFSSERVLAQTSNKPLAAYLLPSTDAHHSEYLAEYDFRVKFLSGFSGSNAYVVVTNKEALLWTDGRYFIQVGQQLDSTCWKLMKQGQPDSITVVDWLVQNLDRGSAIGFDPTLLGFEAGTKTVKRLKAAGFAPVALEENLVDQFWHDRPALAGGPVVVLNPRTQSGASTAEKVEKLREKLKAKKASAAVFTLLDDVMWLLNIRGNDIQFNPLAYSYLFVGMREIHLFIDANKLNDTSRAHLHESSVSIHEYDEVLPWIRQWLKTKEEAGEPRMAYLSPETNYAIGSIFGEENSIVDTSLAQIAKARKNEMEMQGMRDSNLRDSAALIEFLCWLEKEFTAGKEYTETQLAEKVDNLRSRQEKYVTLSFETISASSEHAALPHYKPHGDDGERLVSQNTCYLVDSGAHYLDGTTDVTRTVWYKNPPKQFIFHNTLVLKGHINLALAKFPDGINGARLDTLTREGMWKLGLDFEHGTGHGVGHYLNVHEGPIGIGHRSVYTGGELHTGQVLTIEPGFYLKENYGIRIENCYETIPVNVISGAKNFVGFSPLTLVPIQTSIIDKVQLKPAEVTWLNEYHERVLREVGPLLKRAEKHEEYEWLVKACARI</sequence>
<reference evidence="8" key="1">
    <citation type="submission" date="2011-07" db="EMBL/GenBank/DDBJ databases">
        <authorList>
            <consortium name="Caenorhabditis brenneri Sequencing and Analysis Consortium"/>
            <person name="Wilson R.K."/>
        </authorList>
    </citation>
    <scope>NUCLEOTIDE SEQUENCE [LARGE SCALE GENOMIC DNA]</scope>
    <source>
        <strain evidence="8">PB2801</strain>
    </source>
</reference>
<dbReference type="Gene3D" id="3.40.350.10">
    <property type="entry name" value="Creatinase/prolidase N-terminal domain"/>
    <property type="match status" value="2"/>
</dbReference>
<evidence type="ECO:0000256" key="3">
    <source>
        <dbReference type="ARBA" id="ARBA00022801"/>
    </source>
</evidence>
<dbReference type="Pfam" id="PF16189">
    <property type="entry name" value="Creatinase_N_2"/>
    <property type="match status" value="1"/>
</dbReference>
<dbReference type="Pfam" id="PF16188">
    <property type="entry name" value="Peptidase_M24_C"/>
    <property type="match status" value="1"/>
</dbReference>
<dbReference type="OrthoDB" id="9995434at2759"/>
<dbReference type="GO" id="GO:0046872">
    <property type="term" value="F:metal ion binding"/>
    <property type="evidence" value="ECO:0007669"/>
    <property type="project" value="UniProtKB-KW"/>
</dbReference>
<dbReference type="GO" id="GO:0005737">
    <property type="term" value="C:cytoplasm"/>
    <property type="evidence" value="ECO:0007669"/>
    <property type="project" value="UniProtKB-ARBA"/>
</dbReference>
<evidence type="ECO:0000256" key="2">
    <source>
        <dbReference type="ARBA" id="ARBA00022723"/>
    </source>
</evidence>
<dbReference type="PANTHER" id="PTHR43763:SF6">
    <property type="entry name" value="XAA-PRO AMINOPEPTIDASE 1"/>
    <property type="match status" value="1"/>
</dbReference>
<keyword evidence="3" id="KW-0378">Hydrolase</keyword>
<dbReference type="STRING" id="135651.G0NUF9"/>
<dbReference type="InParanoid" id="G0NUF9"/>
<dbReference type="SUPFAM" id="SSF53092">
    <property type="entry name" value="Creatinase/prolidase N-terminal domain"/>
    <property type="match status" value="1"/>
</dbReference>
<accession>G0NUF9</accession>
<dbReference type="GO" id="GO:0070006">
    <property type="term" value="F:metalloaminopeptidase activity"/>
    <property type="evidence" value="ECO:0007669"/>
    <property type="project" value="InterPro"/>
</dbReference>
<dbReference type="Gene3D" id="3.90.230.10">
    <property type="entry name" value="Creatinase/methionine aminopeptidase superfamily"/>
    <property type="match status" value="1"/>
</dbReference>
<evidence type="ECO:0000313" key="7">
    <source>
        <dbReference type="EMBL" id="EGT37792.1"/>
    </source>
</evidence>
<dbReference type="Pfam" id="PF01321">
    <property type="entry name" value="Creatinase_N"/>
    <property type="match status" value="1"/>
</dbReference>
<keyword evidence="8" id="KW-1185">Reference proteome</keyword>
<dbReference type="InterPro" id="IPR029149">
    <property type="entry name" value="Creatin/AminoP/Spt16_N"/>
</dbReference>
<proteinExistence type="inferred from homology"/>
<feature type="domain" description="Creatinase N-terminal" evidence="5">
    <location>
        <begin position="49"/>
        <end position="146"/>
    </location>
</feature>
<dbReference type="Proteomes" id="UP000008068">
    <property type="component" value="Unassembled WGS sequence"/>
</dbReference>
<dbReference type="InterPro" id="IPR050422">
    <property type="entry name" value="X-Pro_aminopeptidase_P"/>
</dbReference>
<dbReference type="InterPro" id="IPR033740">
    <property type="entry name" value="Pept_M24B"/>
</dbReference>
<dbReference type="Pfam" id="PF00557">
    <property type="entry name" value="Peptidase_M24"/>
    <property type="match status" value="1"/>
</dbReference>
<feature type="domain" description="Peptidase M24 C-terminal" evidence="6">
    <location>
        <begin position="553"/>
        <end position="617"/>
    </location>
</feature>
<dbReference type="FunFam" id="3.90.230.10:FF:000009">
    <property type="entry name" value="xaa-Pro aminopeptidase 2"/>
    <property type="match status" value="1"/>
</dbReference>
<evidence type="ECO:0000313" key="8">
    <source>
        <dbReference type="Proteomes" id="UP000008068"/>
    </source>
</evidence>
<evidence type="ECO:0000259" key="5">
    <source>
        <dbReference type="Pfam" id="PF01321"/>
    </source>
</evidence>
<dbReference type="EMBL" id="GL379950">
    <property type="protein sequence ID" value="EGT37792.1"/>
    <property type="molecule type" value="Genomic_DNA"/>
</dbReference>
<comment type="similarity">
    <text evidence="1">Belongs to the peptidase M24B family.</text>
</comment>
<dbReference type="PANTHER" id="PTHR43763">
    <property type="entry name" value="XAA-PRO AMINOPEPTIDASE 1"/>
    <property type="match status" value="1"/>
</dbReference>
<evidence type="ECO:0000259" key="6">
    <source>
        <dbReference type="Pfam" id="PF16188"/>
    </source>
</evidence>